<keyword evidence="9 13" id="KW-1133">Transmembrane helix</keyword>
<keyword evidence="11 13" id="KW-0472">Membrane</keyword>
<protein>
    <submittedName>
        <fullName evidence="15">Ni/Fe-hydrogenase, b-type cytochrome subunit</fullName>
    </submittedName>
</protein>
<evidence type="ECO:0000256" key="6">
    <source>
        <dbReference type="ARBA" id="ARBA00022692"/>
    </source>
</evidence>
<dbReference type="InterPro" id="IPR023299">
    <property type="entry name" value="ATPase_P-typ_cyto_dom_N"/>
</dbReference>
<evidence type="ECO:0000256" key="9">
    <source>
        <dbReference type="ARBA" id="ARBA00022989"/>
    </source>
</evidence>
<feature type="domain" description="Cytochrome b561 bacterial/Ni-hydrogenase" evidence="14">
    <location>
        <begin position="214"/>
        <end position="421"/>
    </location>
</feature>
<dbReference type="AlphaFoldDB" id="A0AAJ1EXA0"/>
<dbReference type="PANTHER" id="PTHR30485:SF0">
    <property type="entry name" value="NI_FE-HYDROGENASE 1 B-TYPE CYTOCHROME SUBUNIT-RELATED"/>
    <property type="match status" value="1"/>
</dbReference>
<evidence type="ECO:0000256" key="1">
    <source>
        <dbReference type="ARBA" id="ARBA00004651"/>
    </source>
</evidence>
<dbReference type="GO" id="GO:0005506">
    <property type="term" value="F:iron ion binding"/>
    <property type="evidence" value="ECO:0007669"/>
    <property type="project" value="InterPro"/>
</dbReference>
<dbReference type="GO" id="GO:0020037">
    <property type="term" value="F:heme binding"/>
    <property type="evidence" value="ECO:0007669"/>
    <property type="project" value="TreeGrafter"/>
</dbReference>
<comment type="caution">
    <text evidence="15">The sequence shown here is derived from an EMBL/GenBank/DDBJ whole genome shotgun (WGS) entry which is preliminary data.</text>
</comment>
<dbReference type="GO" id="GO:0000166">
    <property type="term" value="F:nucleotide binding"/>
    <property type="evidence" value="ECO:0007669"/>
    <property type="project" value="InterPro"/>
</dbReference>
<gene>
    <name evidence="15" type="primary">cybH</name>
    <name evidence="15" type="ORF">L0M99_00625</name>
</gene>
<dbReference type="Pfam" id="PF01292">
    <property type="entry name" value="Ni_hydr_CYTB"/>
    <property type="match status" value="1"/>
</dbReference>
<name>A0AAJ1EXA0_9ACTO</name>
<accession>A0AAJ1EXA0</accession>
<reference evidence="15" key="1">
    <citation type="submission" date="2022-01" db="EMBL/GenBank/DDBJ databases">
        <title>Collection of gut derived symbiotic bacterial strains cultured from healthy donors.</title>
        <authorList>
            <person name="Lin H."/>
            <person name="Kohout C."/>
            <person name="Waligurski E."/>
            <person name="Pamer E.G."/>
        </authorList>
    </citation>
    <scope>NUCLEOTIDE SEQUENCE</scope>
    <source>
        <strain evidence="15">DFI.7.46</strain>
    </source>
</reference>
<keyword evidence="8" id="KW-0249">Electron transport</keyword>
<comment type="subcellular location">
    <subcellularLocation>
        <location evidence="1">Cell membrane</location>
        <topology evidence="1">Multi-pass membrane protein</topology>
    </subcellularLocation>
</comment>
<dbReference type="SUPFAM" id="SSF81342">
    <property type="entry name" value="Transmembrane di-heme cytochromes"/>
    <property type="match status" value="1"/>
</dbReference>
<keyword evidence="7" id="KW-0479">Metal-binding</keyword>
<evidence type="ECO:0000313" key="16">
    <source>
        <dbReference type="Proteomes" id="UP001200537"/>
    </source>
</evidence>
<evidence type="ECO:0000256" key="7">
    <source>
        <dbReference type="ARBA" id="ARBA00022723"/>
    </source>
</evidence>
<evidence type="ECO:0000256" key="4">
    <source>
        <dbReference type="ARBA" id="ARBA00022475"/>
    </source>
</evidence>
<dbReference type="InterPro" id="IPR051542">
    <property type="entry name" value="Hydrogenase_cytochrome"/>
</dbReference>
<dbReference type="GO" id="GO:0005886">
    <property type="term" value="C:plasma membrane"/>
    <property type="evidence" value="ECO:0007669"/>
    <property type="project" value="UniProtKB-SubCell"/>
</dbReference>
<feature type="transmembrane region" description="Helical" evidence="13">
    <location>
        <begin position="383"/>
        <end position="404"/>
    </location>
</feature>
<proteinExistence type="inferred from homology"/>
<dbReference type="PRINTS" id="PR00161">
    <property type="entry name" value="NIHGNASECYTB"/>
</dbReference>
<keyword evidence="3" id="KW-0813">Transport</keyword>
<feature type="region of interest" description="Disordered" evidence="12">
    <location>
        <begin position="1"/>
        <end position="21"/>
    </location>
</feature>
<evidence type="ECO:0000259" key="14">
    <source>
        <dbReference type="Pfam" id="PF01292"/>
    </source>
</evidence>
<keyword evidence="10" id="KW-0408">Iron</keyword>
<evidence type="ECO:0000256" key="2">
    <source>
        <dbReference type="ARBA" id="ARBA00008622"/>
    </source>
</evidence>
<dbReference type="NCBIfam" id="TIGR02125">
    <property type="entry name" value="CytB-hydogenase"/>
    <property type="match status" value="1"/>
</dbReference>
<dbReference type="InterPro" id="IPR000516">
    <property type="entry name" value="Ni-dep_Hydgase_cyt-B"/>
</dbReference>
<keyword evidence="5" id="KW-0349">Heme</keyword>
<dbReference type="InterPro" id="IPR011577">
    <property type="entry name" value="Cyt_b561_bac/Ni-Hgenase"/>
</dbReference>
<dbReference type="Gene3D" id="3.40.1110.10">
    <property type="entry name" value="Calcium-transporting ATPase, cytoplasmic domain N"/>
    <property type="match status" value="1"/>
</dbReference>
<dbReference type="GO" id="GO:0022904">
    <property type="term" value="P:respiratory electron transport chain"/>
    <property type="evidence" value="ECO:0007669"/>
    <property type="project" value="InterPro"/>
</dbReference>
<feature type="transmembrane region" description="Helical" evidence="13">
    <location>
        <begin position="221"/>
        <end position="241"/>
    </location>
</feature>
<evidence type="ECO:0000256" key="12">
    <source>
        <dbReference type="SAM" id="MobiDB-lite"/>
    </source>
</evidence>
<evidence type="ECO:0000313" key="15">
    <source>
        <dbReference type="EMBL" id="MCG4617001.1"/>
    </source>
</evidence>
<dbReference type="Proteomes" id="UP001200537">
    <property type="component" value="Unassembled WGS sequence"/>
</dbReference>
<keyword evidence="6 13" id="KW-0812">Transmembrane</keyword>
<sequence>MNDKAGTPTAEVSKKSSDKAIAKANKDRQIEFFAQDSAKTEGIEVGGGFSCSDISLRRLLVMAAVSPKGSTDPVDVALKESLRYRFRHGAPNVEIPAKNFDPPVDRRYSLARINDMKRTKTGESRNTIIARGDLESVMNVAETERSLRTLLRKNAQMAGSRGYRCLGVATATVDENGKISPFTMEGFVNVRPVGTGLRGRDLTPTSEDWVRLSVWSASLRFLHWFNVFLIVTLSVTGYYIMDPFFGDTFFRGIDPGFLMGIMRFIHFTAAFAWLAVGAARVIIAFISKDRYMRWETFWSFKKKQDWINFKETVGFYLFLRKESPLYVAHNPLQQMAYTSIYILGAFQMLIGVALYALPYKNTNLFWQILAAPNDWLGIPMMRFIHAMIMFMFWGFVIGHIYLAFRADSLERHGGISSMISGGVWMRRTSKPYDAPEL</sequence>
<feature type="transmembrane region" description="Helical" evidence="13">
    <location>
        <begin position="261"/>
        <end position="283"/>
    </location>
</feature>
<evidence type="ECO:0000256" key="3">
    <source>
        <dbReference type="ARBA" id="ARBA00022448"/>
    </source>
</evidence>
<evidence type="ECO:0000256" key="11">
    <source>
        <dbReference type="ARBA" id="ARBA00023136"/>
    </source>
</evidence>
<evidence type="ECO:0000256" key="5">
    <source>
        <dbReference type="ARBA" id="ARBA00022617"/>
    </source>
</evidence>
<dbReference type="GO" id="GO:0009055">
    <property type="term" value="F:electron transfer activity"/>
    <property type="evidence" value="ECO:0007669"/>
    <property type="project" value="InterPro"/>
</dbReference>
<keyword evidence="4" id="KW-1003">Cell membrane</keyword>
<dbReference type="RefSeq" id="WP_238127420.1">
    <property type="nucleotide sequence ID" value="NZ_JAHAIE010000002.1"/>
</dbReference>
<comment type="similarity">
    <text evidence="2">Belongs to the HupC/HyaC/HydC family.</text>
</comment>
<dbReference type="InterPro" id="IPR016174">
    <property type="entry name" value="Di-haem_cyt_TM"/>
</dbReference>
<dbReference type="PANTHER" id="PTHR30485">
    <property type="entry name" value="NI/FE-HYDROGENASE 1 B-TYPE CYTOCHROME SUBUNIT"/>
    <property type="match status" value="1"/>
</dbReference>
<dbReference type="Gene3D" id="1.20.950.20">
    <property type="entry name" value="Transmembrane di-heme cytochromes, Chain C"/>
    <property type="match status" value="1"/>
</dbReference>
<evidence type="ECO:0000256" key="10">
    <source>
        <dbReference type="ARBA" id="ARBA00023004"/>
    </source>
</evidence>
<evidence type="ECO:0000256" key="8">
    <source>
        <dbReference type="ARBA" id="ARBA00022982"/>
    </source>
</evidence>
<feature type="compositionally biased region" description="Basic and acidic residues" evidence="12">
    <location>
        <begin position="12"/>
        <end position="21"/>
    </location>
</feature>
<feature type="transmembrane region" description="Helical" evidence="13">
    <location>
        <begin position="340"/>
        <end position="357"/>
    </location>
</feature>
<evidence type="ECO:0000256" key="13">
    <source>
        <dbReference type="SAM" id="Phobius"/>
    </source>
</evidence>
<dbReference type="EMBL" id="JAKNHJ010000001">
    <property type="protein sequence ID" value="MCG4617001.1"/>
    <property type="molecule type" value="Genomic_DNA"/>
</dbReference>
<organism evidence="15 16">
    <name type="scientific">Varibaculum cambriense</name>
    <dbReference type="NCBI Taxonomy" id="184870"/>
    <lineage>
        <taxon>Bacteria</taxon>
        <taxon>Bacillati</taxon>
        <taxon>Actinomycetota</taxon>
        <taxon>Actinomycetes</taxon>
        <taxon>Actinomycetales</taxon>
        <taxon>Actinomycetaceae</taxon>
        <taxon>Varibaculum</taxon>
    </lineage>
</organism>